<name>A0A5S4TMI3_STRPY</name>
<dbReference type="Proteomes" id="UP000324058">
    <property type="component" value="Unassembled WGS sequence"/>
</dbReference>
<organism evidence="2 3">
    <name type="scientific">Streptococcus pyogenes</name>
    <dbReference type="NCBI Taxonomy" id="1314"/>
    <lineage>
        <taxon>Bacteria</taxon>
        <taxon>Bacillati</taxon>
        <taxon>Bacillota</taxon>
        <taxon>Bacilli</taxon>
        <taxon>Lactobacillales</taxon>
        <taxon>Streptococcaceae</taxon>
        <taxon>Streptococcus</taxon>
    </lineage>
</organism>
<protein>
    <submittedName>
        <fullName evidence="2">Uncharacterized protein</fullName>
    </submittedName>
</protein>
<reference evidence="2 3" key="1">
    <citation type="submission" date="2019-02" db="EMBL/GenBank/DDBJ databases">
        <title>Novel genomic isolates of S. pyogenes and S. dysgalactiae subsp. equisimilis associated to necrotising fasciitis (NSTI).</title>
        <authorList>
            <person name="Barrantes I."/>
        </authorList>
    </citation>
    <scope>NUCLEOTIDE SEQUENCE [LARGE SCALE GENOMIC DNA]</scope>
    <source>
        <strain evidence="2 3">SPY2028</strain>
    </source>
</reference>
<gene>
    <name evidence="2" type="ORF">E0F66_00315</name>
</gene>
<keyword evidence="1" id="KW-0472">Membrane</keyword>
<proteinExistence type="predicted"/>
<accession>A0A5S4TMI3</accession>
<dbReference type="EMBL" id="SJLL01000001">
    <property type="protein sequence ID" value="TYL01062.1"/>
    <property type="molecule type" value="Genomic_DNA"/>
</dbReference>
<evidence type="ECO:0000256" key="1">
    <source>
        <dbReference type="SAM" id="Phobius"/>
    </source>
</evidence>
<sequence length="75" mass="8873">MSILYNGFLSSSFQRCFFQTEFSRFFSAKCLAYLHSLMSYKNTPNVRVLYLTFGVQFIVVLVFFVICYVMIFFIS</sequence>
<evidence type="ECO:0000313" key="2">
    <source>
        <dbReference type="EMBL" id="TYL01062.1"/>
    </source>
</evidence>
<keyword evidence="1" id="KW-0812">Transmembrane</keyword>
<evidence type="ECO:0000313" key="3">
    <source>
        <dbReference type="Proteomes" id="UP000324058"/>
    </source>
</evidence>
<keyword evidence="1" id="KW-1133">Transmembrane helix</keyword>
<comment type="caution">
    <text evidence="2">The sequence shown here is derived from an EMBL/GenBank/DDBJ whole genome shotgun (WGS) entry which is preliminary data.</text>
</comment>
<feature type="transmembrane region" description="Helical" evidence="1">
    <location>
        <begin position="48"/>
        <end position="74"/>
    </location>
</feature>
<dbReference type="AlphaFoldDB" id="A0A5S4TMI3"/>